<evidence type="ECO:0000313" key="1">
    <source>
        <dbReference type="EMBL" id="QCD86459.1"/>
    </source>
</evidence>
<organism evidence="1 2">
    <name type="scientific">Vigna unguiculata</name>
    <name type="common">Cowpea</name>
    <dbReference type="NCBI Taxonomy" id="3917"/>
    <lineage>
        <taxon>Eukaryota</taxon>
        <taxon>Viridiplantae</taxon>
        <taxon>Streptophyta</taxon>
        <taxon>Embryophyta</taxon>
        <taxon>Tracheophyta</taxon>
        <taxon>Spermatophyta</taxon>
        <taxon>Magnoliopsida</taxon>
        <taxon>eudicotyledons</taxon>
        <taxon>Gunneridae</taxon>
        <taxon>Pentapetalae</taxon>
        <taxon>rosids</taxon>
        <taxon>fabids</taxon>
        <taxon>Fabales</taxon>
        <taxon>Fabaceae</taxon>
        <taxon>Papilionoideae</taxon>
        <taxon>50 kb inversion clade</taxon>
        <taxon>NPAAA clade</taxon>
        <taxon>indigoferoid/millettioid clade</taxon>
        <taxon>Phaseoleae</taxon>
        <taxon>Vigna</taxon>
    </lineage>
</organism>
<dbReference type="AlphaFoldDB" id="A0A4D6LCY7"/>
<reference evidence="1 2" key="1">
    <citation type="submission" date="2019-04" db="EMBL/GenBank/DDBJ databases">
        <title>An improved genome assembly and genetic linkage map for asparagus bean, Vigna unguiculata ssp. sesquipedialis.</title>
        <authorList>
            <person name="Xia Q."/>
            <person name="Zhang R."/>
            <person name="Dong Y."/>
        </authorList>
    </citation>
    <scope>NUCLEOTIDE SEQUENCE [LARGE SCALE GENOMIC DNA]</scope>
    <source>
        <tissue evidence="1">Leaf</tissue>
    </source>
</reference>
<dbReference type="EMBL" id="CP039347">
    <property type="protein sequence ID" value="QCD86459.1"/>
    <property type="molecule type" value="Genomic_DNA"/>
</dbReference>
<evidence type="ECO:0000313" key="2">
    <source>
        <dbReference type="Proteomes" id="UP000501690"/>
    </source>
</evidence>
<name>A0A4D6LCY7_VIGUN</name>
<sequence>MAVAGRIVARSDVFAQANLSHLGETCRTRPKFTLELSLRRRALVLSKVLSAQAKRARLSENAGEPEARRCNCSPGEEPHLWARGDLAQARRARLNKNS</sequence>
<proteinExistence type="predicted"/>
<keyword evidence="2" id="KW-1185">Reference proteome</keyword>
<protein>
    <submittedName>
        <fullName evidence="1">Uncharacterized protein</fullName>
    </submittedName>
</protein>
<gene>
    <name evidence="1" type="ORF">DEO72_LG3g982</name>
</gene>
<accession>A0A4D6LCY7</accession>
<dbReference type="Proteomes" id="UP000501690">
    <property type="component" value="Linkage Group LG3"/>
</dbReference>